<dbReference type="AlphaFoldDB" id="A0A8H7Y3N9"/>
<name>A0A8H7Y3N9_PSICU</name>
<evidence type="ECO:0000256" key="1">
    <source>
        <dbReference type="SAM" id="MobiDB-lite"/>
    </source>
</evidence>
<gene>
    <name evidence="3" type="ORF">JR316_002695</name>
</gene>
<comment type="caution">
    <text evidence="3">The sequence shown here is derived from an EMBL/GenBank/DDBJ whole genome shotgun (WGS) entry which is preliminary data.</text>
</comment>
<feature type="region of interest" description="Disordered" evidence="1">
    <location>
        <begin position="112"/>
        <end position="131"/>
    </location>
</feature>
<sequence length="131" mass="13371">MSAIALRYAAQTVGGATEGGDVGVSGGGEQRPDSELVTGAIGYVSSCGAAGVGVLPSLFATLAARTRGLPFGGAKGVFGIFLIVMTGALSIIWGMVQSYQGVVLLSMKDSGDQRDRDEDVQTQENPILGYI</sequence>
<reference evidence="3" key="1">
    <citation type="submission" date="2021-02" db="EMBL/GenBank/DDBJ databases">
        <title>Psilocybe cubensis genome.</title>
        <authorList>
            <person name="Mckernan K.J."/>
            <person name="Crawford S."/>
            <person name="Trippe A."/>
            <person name="Kane L.T."/>
            <person name="Mclaughlin S."/>
        </authorList>
    </citation>
    <scope>NUCLEOTIDE SEQUENCE [LARGE SCALE GENOMIC DNA]</scope>
    <source>
        <strain evidence="3">MGC-MH-2018</strain>
    </source>
</reference>
<evidence type="ECO:0000256" key="2">
    <source>
        <dbReference type="SAM" id="Phobius"/>
    </source>
</evidence>
<evidence type="ECO:0000313" key="3">
    <source>
        <dbReference type="EMBL" id="KAG5173185.1"/>
    </source>
</evidence>
<proteinExistence type="predicted"/>
<keyword evidence="2" id="KW-0472">Membrane</keyword>
<accession>A0A8H7Y3N9</accession>
<feature type="transmembrane region" description="Helical" evidence="2">
    <location>
        <begin position="76"/>
        <end position="96"/>
    </location>
</feature>
<feature type="transmembrane region" description="Helical" evidence="2">
    <location>
        <begin position="40"/>
        <end position="64"/>
    </location>
</feature>
<keyword evidence="2" id="KW-1133">Transmembrane helix</keyword>
<protein>
    <submittedName>
        <fullName evidence="3">Uncharacterized protein</fullName>
    </submittedName>
</protein>
<organism evidence="3">
    <name type="scientific">Psilocybe cubensis</name>
    <name type="common">Psychedelic mushroom</name>
    <name type="synonym">Stropharia cubensis</name>
    <dbReference type="NCBI Taxonomy" id="181762"/>
    <lineage>
        <taxon>Eukaryota</taxon>
        <taxon>Fungi</taxon>
        <taxon>Dikarya</taxon>
        <taxon>Basidiomycota</taxon>
        <taxon>Agaricomycotina</taxon>
        <taxon>Agaricomycetes</taxon>
        <taxon>Agaricomycetidae</taxon>
        <taxon>Agaricales</taxon>
        <taxon>Agaricineae</taxon>
        <taxon>Strophariaceae</taxon>
        <taxon>Psilocybe</taxon>
    </lineage>
</organism>
<dbReference type="EMBL" id="JAFIQS010000002">
    <property type="protein sequence ID" value="KAG5173185.1"/>
    <property type="molecule type" value="Genomic_DNA"/>
</dbReference>
<keyword evidence="2" id="KW-0812">Transmembrane</keyword>